<evidence type="ECO:0000313" key="3">
    <source>
        <dbReference type="Proteomes" id="UP000288216"/>
    </source>
</evidence>
<keyword evidence="3" id="KW-1185">Reference proteome</keyword>
<gene>
    <name evidence="2" type="ORF">scyTo_0016489</name>
</gene>
<protein>
    <submittedName>
        <fullName evidence="2">Uncharacterized protein</fullName>
    </submittedName>
</protein>
<accession>A0A401PRZ5</accession>
<feature type="region of interest" description="Disordered" evidence="1">
    <location>
        <begin position="174"/>
        <end position="206"/>
    </location>
</feature>
<dbReference type="Proteomes" id="UP000288216">
    <property type="component" value="Unassembled WGS sequence"/>
</dbReference>
<sequence>MCANLQVTISVTVTGFPAPLDSQAAVCLRLRHSASLAANRQGSSPNGNVSQQPVASQTTINLATSPAAAQLISRAQSVNSAAATGITQQAVLLGNPASPALTASQAQMYLRAQMLIFTPTAAVSAVQPEVTVSSANQQSAAPQVQNLAIRSQQNTAATVPPQLQSVTLKATASAQQASFTPQPKPLGQGPVSSSKGVQSENMADSVKKAEIVSSSCTDTRGVSVTHTASPVTTHPLITTDLPILDLVAMMRKLSMVNDSIA</sequence>
<feature type="compositionally biased region" description="Polar residues" evidence="1">
    <location>
        <begin position="190"/>
        <end position="202"/>
    </location>
</feature>
<comment type="caution">
    <text evidence="2">The sequence shown here is derived from an EMBL/GenBank/DDBJ whole genome shotgun (WGS) entry which is preliminary data.</text>
</comment>
<dbReference type="OrthoDB" id="2390104at2759"/>
<proteinExistence type="predicted"/>
<reference evidence="2 3" key="1">
    <citation type="journal article" date="2018" name="Nat. Ecol. Evol.">
        <title>Shark genomes provide insights into elasmobranch evolution and the origin of vertebrates.</title>
        <authorList>
            <person name="Hara Y"/>
            <person name="Yamaguchi K"/>
            <person name="Onimaru K"/>
            <person name="Kadota M"/>
            <person name="Koyanagi M"/>
            <person name="Keeley SD"/>
            <person name="Tatsumi K"/>
            <person name="Tanaka K"/>
            <person name="Motone F"/>
            <person name="Kageyama Y"/>
            <person name="Nozu R"/>
            <person name="Adachi N"/>
            <person name="Nishimura O"/>
            <person name="Nakagawa R"/>
            <person name="Tanegashima C"/>
            <person name="Kiyatake I"/>
            <person name="Matsumoto R"/>
            <person name="Murakumo K"/>
            <person name="Nishida K"/>
            <person name="Terakita A"/>
            <person name="Kuratani S"/>
            <person name="Sato K"/>
            <person name="Hyodo S Kuraku.S."/>
        </authorList>
    </citation>
    <scope>NUCLEOTIDE SEQUENCE [LARGE SCALE GENOMIC DNA]</scope>
</reference>
<evidence type="ECO:0000256" key="1">
    <source>
        <dbReference type="SAM" id="MobiDB-lite"/>
    </source>
</evidence>
<name>A0A401PRZ5_SCYTO</name>
<dbReference type="STRING" id="75743.A0A401PRZ5"/>
<organism evidence="2 3">
    <name type="scientific">Scyliorhinus torazame</name>
    <name type="common">Cloudy catshark</name>
    <name type="synonym">Catulus torazame</name>
    <dbReference type="NCBI Taxonomy" id="75743"/>
    <lineage>
        <taxon>Eukaryota</taxon>
        <taxon>Metazoa</taxon>
        <taxon>Chordata</taxon>
        <taxon>Craniata</taxon>
        <taxon>Vertebrata</taxon>
        <taxon>Chondrichthyes</taxon>
        <taxon>Elasmobranchii</taxon>
        <taxon>Galeomorphii</taxon>
        <taxon>Galeoidea</taxon>
        <taxon>Carcharhiniformes</taxon>
        <taxon>Scyliorhinidae</taxon>
        <taxon>Scyliorhinus</taxon>
    </lineage>
</organism>
<evidence type="ECO:0000313" key="2">
    <source>
        <dbReference type="EMBL" id="GCB75904.1"/>
    </source>
</evidence>
<dbReference type="AlphaFoldDB" id="A0A401PRZ5"/>
<dbReference type="EMBL" id="BFAA01009987">
    <property type="protein sequence ID" value="GCB75904.1"/>
    <property type="molecule type" value="Genomic_DNA"/>
</dbReference>